<dbReference type="Proteomes" id="UP000057981">
    <property type="component" value="Chromosome"/>
</dbReference>
<keyword evidence="2" id="KW-1185">Reference proteome</keyword>
<protein>
    <recommendedName>
        <fullName evidence="3">Outer membrane protein beta-barrel domain-containing protein</fullName>
    </recommendedName>
</protein>
<organism evidence="1 2">
    <name type="scientific">Pseudalgibacter alginicilyticus</name>
    <dbReference type="NCBI Taxonomy" id="1736674"/>
    <lineage>
        <taxon>Bacteria</taxon>
        <taxon>Pseudomonadati</taxon>
        <taxon>Bacteroidota</taxon>
        <taxon>Flavobacteriia</taxon>
        <taxon>Flavobacteriales</taxon>
        <taxon>Flavobacteriaceae</taxon>
        <taxon>Pseudalgibacter</taxon>
    </lineage>
</organism>
<dbReference type="RefSeq" id="WP_054728073.1">
    <property type="nucleotide sequence ID" value="NZ_CP012898.1"/>
</dbReference>
<evidence type="ECO:0008006" key="3">
    <source>
        <dbReference type="Google" id="ProtNLM"/>
    </source>
</evidence>
<dbReference type="EMBL" id="CP012898">
    <property type="protein sequence ID" value="ALJ05628.1"/>
    <property type="molecule type" value="Genomic_DNA"/>
</dbReference>
<proteinExistence type="predicted"/>
<evidence type="ECO:0000313" key="1">
    <source>
        <dbReference type="EMBL" id="ALJ05628.1"/>
    </source>
</evidence>
<reference evidence="1 2" key="1">
    <citation type="submission" date="2015-10" db="EMBL/GenBank/DDBJ databases">
        <authorList>
            <person name="Gilbert D.G."/>
        </authorList>
    </citation>
    <scope>NUCLEOTIDE SEQUENCE [LARGE SCALE GENOMIC DNA]</scope>
    <source>
        <strain evidence="2">HZ-22</strain>
    </source>
</reference>
<evidence type="ECO:0000313" key="2">
    <source>
        <dbReference type="Proteomes" id="UP000057981"/>
    </source>
</evidence>
<name>A0A0P0DCC2_9FLAO</name>
<sequence>MKKTHLILLVAISICFVTISYAQKGNYRISNSFGVTGGITTFDIVTDNFITKTSNGFVGGINAIVDIPVRWYNISFGMQLSESNLEILGRPELISTEEAFIEYKMFAAQVAMLLHVKVIPDYFTIDVGPMLQYNGSLELKDKNQEGYYIKNYVNLAAEAISNISQFNLNGAVGASLGIRNFKLKAQYIYGFTNILNKLEKEGLDTLGSNARFKGNQSMLVLGAIISF</sequence>
<dbReference type="STRING" id="1736674.APS56_11040"/>
<accession>A0A0P0DCC2</accession>
<dbReference type="KEGG" id="ahz:APS56_11040"/>
<dbReference type="OrthoDB" id="1143271at2"/>
<gene>
    <name evidence="1" type="ORF">APS56_11040</name>
</gene>
<dbReference type="AlphaFoldDB" id="A0A0P0DCC2"/>